<keyword evidence="3" id="KW-1185">Reference proteome</keyword>
<feature type="region of interest" description="Disordered" evidence="1">
    <location>
        <begin position="1"/>
        <end position="26"/>
    </location>
</feature>
<dbReference type="AlphaFoldDB" id="A0A7J7C8S6"/>
<evidence type="ECO:0000313" key="2">
    <source>
        <dbReference type="EMBL" id="KAF5730554.1"/>
    </source>
</evidence>
<organism evidence="2 3">
    <name type="scientific">Tripterygium wilfordii</name>
    <name type="common">Thunder God vine</name>
    <dbReference type="NCBI Taxonomy" id="458696"/>
    <lineage>
        <taxon>Eukaryota</taxon>
        <taxon>Viridiplantae</taxon>
        <taxon>Streptophyta</taxon>
        <taxon>Embryophyta</taxon>
        <taxon>Tracheophyta</taxon>
        <taxon>Spermatophyta</taxon>
        <taxon>Magnoliopsida</taxon>
        <taxon>eudicotyledons</taxon>
        <taxon>Gunneridae</taxon>
        <taxon>Pentapetalae</taxon>
        <taxon>rosids</taxon>
        <taxon>fabids</taxon>
        <taxon>Celastrales</taxon>
        <taxon>Celastraceae</taxon>
        <taxon>Tripterygium</taxon>
    </lineage>
</organism>
<name>A0A7J7C8S6_TRIWF</name>
<reference evidence="2 3" key="1">
    <citation type="journal article" date="2020" name="Nat. Commun.">
        <title>Genome of Tripterygium wilfordii and identification of cytochrome P450 involved in triptolide biosynthesis.</title>
        <authorList>
            <person name="Tu L."/>
            <person name="Su P."/>
            <person name="Zhang Z."/>
            <person name="Gao L."/>
            <person name="Wang J."/>
            <person name="Hu T."/>
            <person name="Zhou J."/>
            <person name="Zhang Y."/>
            <person name="Zhao Y."/>
            <person name="Liu Y."/>
            <person name="Song Y."/>
            <person name="Tong Y."/>
            <person name="Lu Y."/>
            <person name="Yang J."/>
            <person name="Xu C."/>
            <person name="Jia M."/>
            <person name="Peters R.J."/>
            <person name="Huang L."/>
            <person name="Gao W."/>
        </authorList>
    </citation>
    <scope>NUCLEOTIDE SEQUENCE [LARGE SCALE GENOMIC DNA]</scope>
    <source>
        <strain evidence="3">cv. XIE 37</strain>
        <tissue evidence="2">Leaf</tissue>
    </source>
</reference>
<evidence type="ECO:0000256" key="1">
    <source>
        <dbReference type="SAM" id="MobiDB-lite"/>
    </source>
</evidence>
<accession>A0A7J7C8S6</accession>
<proteinExistence type="predicted"/>
<gene>
    <name evidence="2" type="ORF">HS088_TW19G00145</name>
</gene>
<evidence type="ECO:0000313" key="3">
    <source>
        <dbReference type="Proteomes" id="UP000593562"/>
    </source>
</evidence>
<feature type="compositionally biased region" description="Low complexity" evidence="1">
    <location>
        <begin position="16"/>
        <end position="26"/>
    </location>
</feature>
<sequence length="80" mass="9056">MMQQPNGVATRPMALPPQIGADQQAQQYAQQYAQQQQWMMMPPDPQQPVPPPVGWRVDPAVRAAAYFTIARAAVWRYTEC</sequence>
<protein>
    <submittedName>
        <fullName evidence="2">Uncharacterized protein</fullName>
    </submittedName>
</protein>
<dbReference type="Proteomes" id="UP000593562">
    <property type="component" value="Unassembled WGS sequence"/>
</dbReference>
<dbReference type="InParanoid" id="A0A7J7C8S6"/>
<dbReference type="EMBL" id="JAAARO010000019">
    <property type="protein sequence ID" value="KAF5730554.1"/>
    <property type="molecule type" value="Genomic_DNA"/>
</dbReference>
<comment type="caution">
    <text evidence="2">The sequence shown here is derived from an EMBL/GenBank/DDBJ whole genome shotgun (WGS) entry which is preliminary data.</text>
</comment>